<protein>
    <submittedName>
        <fullName evidence="1">Uncharacterized protein</fullName>
    </submittedName>
</protein>
<dbReference type="AlphaFoldDB" id="A0A1X0J6D2"/>
<dbReference type="Proteomes" id="UP000192434">
    <property type="component" value="Unassembled WGS sequence"/>
</dbReference>
<sequence length="541" mass="59354">MEFSRSAFGEIASQARGNAPSRLPPVEHPDAQEFLVAAAAAAAECDRLRQILAPEAAIEQWLHIDASIRDALIDSGFLGRARWVLAVGATGTSTDAAVVNEFFDQAIRWWVASLMADAYRHDDSIDVSVALSIDAMPGRQFLARTTSMAIRYHWACKKIATQIVREVSADSDFANELPEFTLGNLDRIFNAARRHADGAPPIAINDNKGMELAALMAVDAGALSALPFATAAKSNQMEMQPWVRFGDALLPCPAWQVLMELERSLLAAADARLVVKKKPGVDKGTLFERAAYACIVEAIGHECRNLSHGFDITIAGTREPRDVDIALVGKSVQVLGEVKSYEVTNSDGGALNSYGKQVGDVFDQLHKRLSSLDAGIPLIGRGDSAYHYGADAIGLGVVLHPYNSSLGDLRMLAHVTGEADTARIAVADLHSWLLILNGLDGVEDLRDYLRFREDCRLIGWSSFEECDFALPYFSPQRDIKLAQAQKRYAAHDPSKPLAALLQVWAVKTELALETKAPKDRRAWRRKFFRDCEPNRWSEGTL</sequence>
<gene>
    <name evidence="1" type="ORF">BST43_12280</name>
</gene>
<comment type="caution">
    <text evidence="1">The sequence shown here is derived from an EMBL/GenBank/DDBJ whole genome shotgun (WGS) entry which is preliminary data.</text>
</comment>
<evidence type="ECO:0000313" key="1">
    <source>
        <dbReference type="EMBL" id="ORB57683.1"/>
    </source>
</evidence>
<reference evidence="1 2" key="1">
    <citation type="submission" date="2016-12" db="EMBL/GenBank/DDBJ databases">
        <title>The new phylogeny of genus Mycobacterium.</title>
        <authorList>
            <person name="Tortoli E."/>
            <person name="Trovato A."/>
            <person name="Cirillo D.M."/>
        </authorList>
    </citation>
    <scope>NUCLEOTIDE SEQUENCE [LARGE SCALE GENOMIC DNA]</scope>
    <source>
        <strain evidence="1 2">CCUG 66554</strain>
    </source>
</reference>
<accession>A0A1X0J6D2</accession>
<evidence type="ECO:0000313" key="2">
    <source>
        <dbReference type="Proteomes" id="UP000192434"/>
    </source>
</evidence>
<organism evidence="1 2">
    <name type="scientific">Mycobacteroides saopaulense</name>
    <dbReference type="NCBI Taxonomy" id="1578165"/>
    <lineage>
        <taxon>Bacteria</taxon>
        <taxon>Bacillati</taxon>
        <taxon>Actinomycetota</taxon>
        <taxon>Actinomycetes</taxon>
        <taxon>Mycobacteriales</taxon>
        <taxon>Mycobacteriaceae</taxon>
        <taxon>Mycobacteroides</taxon>
    </lineage>
</organism>
<dbReference type="EMBL" id="MVII01000014">
    <property type="protein sequence ID" value="ORB57683.1"/>
    <property type="molecule type" value="Genomic_DNA"/>
</dbReference>
<proteinExistence type="predicted"/>
<name>A0A1X0J6D2_9MYCO</name>